<gene>
    <name evidence="8" type="ORF">BED41_03960</name>
</gene>
<dbReference type="SUPFAM" id="SSF81324">
    <property type="entry name" value="Voltage-gated potassium channels"/>
    <property type="match status" value="1"/>
</dbReference>
<keyword evidence="4" id="KW-1133">Transmembrane helix</keyword>
<dbReference type="Gene3D" id="1.10.287.70">
    <property type="match status" value="1"/>
</dbReference>
<evidence type="ECO:0000256" key="2">
    <source>
        <dbReference type="ARBA" id="ARBA00022448"/>
    </source>
</evidence>
<dbReference type="STRING" id="1197717.BED41_03960"/>
<dbReference type="GO" id="GO:0005249">
    <property type="term" value="F:voltage-gated potassium channel activity"/>
    <property type="evidence" value="ECO:0007669"/>
    <property type="project" value="InterPro"/>
</dbReference>
<dbReference type="GO" id="GO:0008076">
    <property type="term" value="C:voltage-gated potassium channel complex"/>
    <property type="evidence" value="ECO:0007669"/>
    <property type="project" value="InterPro"/>
</dbReference>
<evidence type="ECO:0000313" key="9">
    <source>
        <dbReference type="Proteomes" id="UP000093044"/>
    </source>
</evidence>
<dbReference type="KEGG" id="cpor:BED41_03960"/>
<evidence type="ECO:0000256" key="4">
    <source>
        <dbReference type="ARBA" id="ARBA00022989"/>
    </source>
</evidence>
<dbReference type="InterPro" id="IPR027359">
    <property type="entry name" value="Volt_channel_dom_sf"/>
</dbReference>
<dbReference type="Pfam" id="PF07885">
    <property type="entry name" value="Ion_trans_2"/>
    <property type="match status" value="1"/>
</dbReference>
<name>A0A1B2I2Z8_9BACT</name>
<evidence type="ECO:0000313" key="8">
    <source>
        <dbReference type="EMBL" id="ANZ44317.1"/>
    </source>
</evidence>
<dbReference type="InterPro" id="IPR028325">
    <property type="entry name" value="VG_K_chnl"/>
</dbReference>
<dbReference type="GeneID" id="83057009"/>
<comment type="subcellular location">
    <subcellularLocation>
        <location evidence="1">Membrane</location>
        <topology evidence="1">Multi-pass membrane protein</topology>
    </subcellularLocation>
</comment>
<dbReference type="EMBL" id="CP016757">
    <property type="protein sequence ID" value="ANZ44317.1"/>
    <property type="molecule type" value="Genomic_DNA"/>
</dbReference>
<evidence type="ECO:0000256" key="3">
    <source>
        <dbReference type="ARBA" id="ARBA00022692"/>
    </source>
</evidence>
<dbReference type="PANTHER" id="PTHR11537:SF254">
    <property type="entry name" value="POTASSIUM VOLTAGE-GATED CHANNEL PROTEIN SHAB"/>
    <property type="match status" value="1"/>
</dbReference>
<reference evidence="8" key="1">
    <citation type="submission" date="2016-08" db="EMBL/GenBank/DDBJ databases">
        <title>Complete genome of Cloacibacillus porcorum.</title>
        <authorList>
            <person name="Looft T."/>
            <person name="Bayles D.O."/>
            <person name="Alt D.P."/>
        </authorList>
    </citation>
    <scope>NUCLEOTIDE SEQUENCE [LARGE SCALE GENOMIC DNA]</scope>
    <source>
        <strain evidence="8">CL-84</strain>
    </source>
</reference>
<dbReference type="AlphaFoldDB" id="A0A1B2I2Z8"/>
<evidence type="ECO:0000256" key="1">
    <source>
        <dbReference type="ARBA" id="ARBA00004141"/>
    </source>
</evidence>
<evidence type="ECO:0000256" key="7">
    <source>
        <dbReference type="ARBA" id="ARBA00023303"/>
    </source>
</evidence>
<keyword evidence="7" id="KW-0407">Ion channel</keyword>
<sequence>MKPQRKKQLLFIYEVMLPVLALFSLFTLVALGAAYFHPERQPVFIFVADHLIWTIFAADFCVRLCFAKSFRDFIATHISEFVAVLPIFPLIMLNYAFELLKLEDTSSLLIQLVFFIKFLAYLGRAYTTQSRFFKTNLLHYTGGVTMVSIVVAALLFSNFEHISYGDAIWFSFVTVSTTGYGDIVPHTEAGRVVSVFLMVIGVACISSFTSILAGRIMNNSGPKQRNPHLVAVERQIRRFSLLSEDEVEELCLVLKSLKHHQKIDAAGIKEKIEAFNAAEDVDVRWHNLPFVKWVRTKFAGLMTDGLEVEARIAQKKDEEGGEMAGYTAEPDKKEAPKNSPEPPKQ</sequence>
<organism evidence="8 9">
    <name type="scientific">Cloacibacillus porcorum</name>
    <dbReference type="NCBI Taxonomy" id="1197717"/>
    <lineage>
        <taxon>Bacteria</taxon>
        <taxon>Thermotogati</taxon>
        <taxon>Synergistota</taxon>
        <taxon>Synergistia</taxon>
        <taxon>Synergistales</taxon>
        <taxon>Synergistaceae</taxon>
        <taxon>Cloacibacillus</taxon>
    </lineage>
</organism>
<dbReference type="RefSeq" id="WP_066743319.1">
    <property type="nucleotide sequence ID" value="NZ_CALCLR010000036.1"/>
</dbReference>
<evidence type="ECO:0000256" key="5">
    <source>
        <dbReference type="ARBA" id="ARBA00023065"/>
    </source>
</evidence>
<accession>A0A1B2I2Z8</accession>
<dbReference type="PANTHER" id="PTHR11537">
    <property type="entry name" value="VOLTAGE-GATED POTASSIUM CHANNEL"/>
    <property type="match status" value="1"/>
</dbReference>
<keyword evidence="9" id="KW-1185">Reference proteome</keyword>
<evidence type="ECO:0000256" key="6">
    <source>
        <dbReference type="ARBA" id="ARBA00023136"/>
    </source>
</evidence>
<keyword evidence="2" id="KW-0813">Transport</keyword>
<keyword evidence="3" id="KW-0812">Transmembrane</keyword>
<dbReference type="OrthoDB" id="9810759at2"/>
<keyword evidence="5" id="KW-0406">Ion transport</keyword>
<protein>
    <submittedName>
        <fullName evidence="8">Uncharacterized protein</fullName>
    </submittedName>
</protein>
<keyword evidence="6" id="KW-0472">Membrane</keyword>
<proteinExistence type="predicted"/>
<dbReference type="Proteomes" id="UP000093044">
    <property type="component" value="Chromosome"/>
</dbReference>
<dbReference type="InterPro" id="IPR013099">
    <property type="entry name" value="K_chnl_dom"/>
</dbReference>
<dbReference type="Gene3D" id="1.20.120.350">
    <property type="entry name" value="Voltage-gated potassium channels. Chain C"/>
    <property type="match status" value="1"/>
</dbReference>
<dbReference type="GO" id="GO:0001508">
    <property type="term" value="P:action potential"/>
    <property type="evidence" value="ECO:0007669"/>
    <property type="project" value="TreeGrafter"/>
</dbReference>